<dbReference type="EMBL" id="JAUIZM010000002">
    <property type="protein sequence ID" value="KAK1397034.1"/>
    <property type="molecule type" value="Genomic_DNA"/>
</dbReference>
<keyword evidence="3" id="KW-1185">Reference proteome</keyword>
<gene>
    <name evidence="2" type="ORF">POM88_006897</name>
</gene>
<proteinExistence type="predicted"/>
<dbReference type="Pfam" id="PF14214">
    <property type="entry name" value="Helitron_like_N"/>
    <property type="match status" value="1"/>
</dbReference>
<dbReference type="AlphaFoldDB" id="A0AAD8J535"/>
<dbReference type="InterPro" id="IPR025476">
    <property type="entry name" value="Helitron_helicase-like"/>
</dbReference>
<evidence type="ECO:0000259" key="1">
    <source>
        <dbReference type="Pfam" id="PF14214"/>
    </source>
</evidence>
<dbReference type="PANTHER" id="PTHR45786">
    <property type="entry name" value="DNA BINDING PROTEIN-LIKE"/>
    <property type="match status" value="1"/>
</dbReference>
<name>A0AAD8J535_9APIA</name>
<evidence type="ECO:0000313" key="3">
    <source>
        <dbReference type="Proteomes" id="UP001237642"/>
    </source>
</evidence>
<accession>A0AAD8J535</accession>
<reference evidence="2" key="2">
    <citation type="submission" date="2023-05" db="EMBL/GenBank/DDBJ databases">
        <authorList>
            <person name="Schelkunov M.I."/>
        </authorList>
    </citation>
    <scope>NUCLEOTIDE SEQUENCE</scope>
    <source>
        <strain evidence="2">Hsosn_3</strain>
        <tissue evidence="2">Leaf</tissue>
    </source>
</reference>
<organism evidence="2 3">
    <name type="scientific">Heracleum sosnowskyi</name>
    <dbReference type="NCBI Taxonomy" id="360622"/>
    <lineage>
        <taxon>Eukaryota</taxon>
        <taxon>Viridiplantae</taxon>
        <taxon>Streptophyta</taxon>
        <taxon>Embryophyta</taxon>
        <taxon>Tracheophyta</taxon>
        <taxon>Spermatophyta</taxon>
        <taxon>Magnoliopsida</taxon>
        <taxon>eudicotyledons</taxon>
        <taxon>Gunneridae</taxon>
        <taxon>Pentapetalae</taxon>
        <taxon>asterids</taxon>
        <taxon>campanulids</taxon>
        <taxon>Apiales</taxon>
        <taxon>Apiaceae</taxon>
        <taxon>Apioideae</taxon>
        <taxon>apioid superclade</taxon>
        <taxon>Tordylieae</taxon>
        <taxon>Tordyliinae</taxon>
        <taxon>Heracleum</taxon>
    </lineage>
</organism>
<comment type="caution">
    <text evidence="2">The sequence shown here is derived from an EMBL/GenBank/DDBJ whole genome shotgun (WGS) entry which is preliminary data.</text>
</comment>
<sequence length="143" mass="15853">MIRPGEGNTLHLGGRLWQQFVVDVFAAVEQYRLDWIRGHRHIIRSELYKSIRDSIQKGDTNPDNIVCTVYHATDAYQSVIDTSSKSETTISGFSASGFGDNNLIEVSDTGTTPGNLKRKIASSSSAVLESVRKNSQCVCFFVH</sequence>
<reference evidence="2" key="1">
    <citation type="submission" date="2023-02" db="EMBL/GenBank/DDBJ databases">
        <title>Genome of toxic invasive species Heracleum sosnowskyi carries increased number of genes despite the absence of recent whole-genome duplications.</title>
        <authorList>
            <person name="Schelkunov M."/>
            <person name="Shtratnikova V."/>
            <person name="Makarenko M."/>
            <person name="Klepikova A."/>
            <person name="Omelchenko D."/>
            <person name="Novikova G."/>
            <person name="Obukhova E."/>
            <person name="Bogdanov V."/>
            <person name="Penin A."/>
            <person name="Logacheva M."/>
        </authorList>
    </citation>
    <scope>NUCLEOTIDE SEQUENCE</scope>
    <source>
        <strain evidence="2">Hsosn_3</strain>
        <tissue evidence="2">Leaf</tissue>
    </source>
</reference>
<protein>
    <recommendedName>
        <fullName evidence="1">Helitron helicase-like domain-containing protein</fullName>
    </recommendedName>
</protein>
<dbReference type="Proteomes" id="UP001237642">
    <property type="component" value="Unassembled WGS sequence"/>
</dbReference>
<feature type="domain" description="Helitron helicase-like" evidence="1">
    <location>
        <begin position="3"/>
        <end position="63"/>
    </location>
</feature>
<dbReference type="PANTHER" id="PTHR45786:SF74">
    <property type="entry name" value="ATP-DEPENDENT DNA HELICASE"/>
    <property type="match status" value="1"/>
</dbReference>
<evidence type="ECO:0000313" key="2">
    <source>
        <dbReference type="EMBL" id="KAK1397034.1"/>
    </source>
</evidence>